<proteinExistence type="predicted"/>
<dbReference type="AlphaFoldDB" id="A0ABD6B834"/>
<reference evidence="1 2" key="1">
    <citation type="journal article" date="2019" name="Int. J. Syst. Evol. Microbiol.">
        <title>The Global Catalogue of Microorganisms (GCM) 10K type strain sequencing project: providing services to taxonomists for standard genome sequencing and annotation.</title>
        <authorList>
            <consortium name="The Broad Institute Genomics Platform"/>
            <consortium name="The Broad Institute Genome Sequencing Center for Infectious Disease"/>
            <person name="Wu L."/>
            <person name="Ma J."/>
        </authorList>
    </citation>
    <scope>NUCLEOTIDE SEQUENCE [LARGE SCALE GENOMIC DNA]</scope>
    <source>
        <strain evidence="1 2">CGMCC 1.12285</strain>
    </source>
</reference>
<dbReference type="InterPro" id="IPR023198">
    <property type="entry name" value="PGP-like_dom2"/>
</dbReference>
<dbReference type="SFLD" id="SFLDS00003">
    <property type="entry name" value="Haloacid_Dehalogenase"/>
    <property type="match status" value="1"/>
</dbReference>
<evidence type="ECO:0000313" key="2">
    <source>
        <dbReference type="Proteomes" id="UP001597111"/>
    </source>
</evidence>
<dbReference type="EC" id="3.-.-.-" evidence="1"/>
<name>A0ABD6B834_9EURY</name>
<dbReference type="Pfam" id="PF13419">
    <property type="entry name" value="HAD_2"/>
    <property type="match status" value="1"/>
</dbReference>
<organism evidence="1 2">
    <name type="scientific">Halolamina salina</name>
    <dbReference type="NCBI Taxonomy" id="1220023"/>
    <lineage>
        <taxon>Archaea</taxon>
        <taxon>Methanobacteriati</taxon>
        <taxon>Methanobacteriota</taxon>
        <taxon>Stenosarchaea group</taxon>
        <taxon>Halobacteria</taxon>
        <taxon>Halobacteriales</taxon>
        <taxon>Haloferacaceae</taxon>
    </lineage>
</organism>
<dbReference type="Gene3D" id="3.40.50.1000">
    <property type="entry name" value="HAD superfamily/HAD-like"/>
    <property type="match status" value="1"/>
</dbReference>
<dbReference type="Proteomes" id="UP001597111">
    <property type="component" value="Unassembled WGS sequence"/>
</dbReference>
<dbReference type="InterPro" id="IPR050155">
    <property type="entry name" value="HAD-like_hydrolase_sf"/>
</dbReference>
<keyword evidence="1" id="KW-0378">Hydrolase</keyword>
<evidence type="ECO:0000313" key="1">
    <source>
        <dbReference type="EMBL" id="MFD1527080.1"/>
    </source>
</evidence>
<accession>A0ABD6B834</accession>
<dbReference type="InterPro" id="IPR023214">
    <property type="entry name" value="HAD_sf"/>
</dbReference>
<gene>
    <name evidence="1" type="ORF">ACFR9S_12380</name>
</gene>
<dbReference type="GO" id="GO:0016787">
    <property type="term" value="F:hydrolase activity"/>
    <property type="evidence" value="ECO:0007669"/>
    <property type="project" value="UniProtKB-KW"/>
</dbReference>
<dbReference type="RefSeq" id="WP_379818789.1">
    <property type="nucleotide sequence ID" value="NZ_JBHUDH010000143.1"/>
</dbReference>
<dbReference type="EMBL" id="JBHUDH010000143">
    <property type="protein sequence ID" value="MFD1527080.1"/>
    <property type="molecule type" value="Genomic_DNA"/>
</dbReference>
<dbReference type="InterPro" id="IPR036412">
    <property type="entry name" value="HAD-like_sf"/>
</dbReference>
<sequence>MAYDFWLLDLDGTIVDVEPDYRHDVFEAVGDRLGREFTDSEIETLWHGLGGPRSEKLQSMGLDPGTFWPALHEAEDPGARAEATYVHDDAEALLDELDAAGVPVGVVTHCAPFLANEVVDHLDLRSRFDAFVTCSDDLGWKPDPEPVHHTMNRLGVDHADGAGVLAGDGPSDVGAAWNAGLDAVHVERHGPERRGQCVLADHRVERFTELDERVLGN</sequence>
<keyword evidence="2" id="KW-1185">Reference proteome</keyword>
<dbReference type="Gene3D" id="1.10.150.240">
    <property type="entry name" value="Putative phosphatase, domain 2"/>
    <property type="match status" value="1"/>
</dbReference>
<dbReference type="PANTHER" id="PTHR43434">
    <property type="entry name" value="PHOSPHOGLYCOLATE PHOSPHATASE"/>
    <property type="match status" value="1"/>
</dbReference>
<dbReference type="SUPFAM" id="SSF56784">
    <property type="entry name" value="HAD-like"/>
    <property type="match status" value="1"/>
</dbReference>
<dbReference type="InterPro" id="IPR041492">
    <property type="entry name" value="HAD_2"/>
</dbReference>
<protein>
    <submittedName>
        <fullName evidence="1">HAD family hydrolase</fullName>
        <ecNumber evidence="1">3.-.-.-</ecNumber>
    </submittedName>
</protein>
<comment type="caution">
    <text evidence="1">The sequence shown here is derived from an EMBL/GenBank/DDBJ whole genome shotgun (WGS) entry which is preliminary data.</text>
</comment>
<dbReference type="PANTHER" id="PTHR43434:SF1">
    <property type="entry name" value="PHOSPHOGLYCOLATE PHOSPHATASE"/>
    <property type="match status" value="1"/>
</dbReference>
<dbReference type="SFLD" id="SFLDG01129">
    <property type="entry name" value="C1.5:_HAD__Beta-PGM__Phosphata"/>
    <property type="match status" value="1"/>
</dbReference>